<dbReference type="HOGENOM" id="CLU_2881190_0_0_4"/>
<evidence type="ECO:0000313" key="1">
    <source>
        <dbReference type="EMBL" id="EGF10549.1"/>
    </source>
</evidence>
<dbReference type="AlphaFoldDB" id="F2BDF3"/>
<reference evidence="1 2" key="1">
    <citation type="submission" date="2011-02" db="EMBL/GenBank/DDBJ databases">
        <authorList>
            <person name="Muzny D."/>
            <person name="Qin X."/>
            <person name="Deng J."/>
            <person name="Jiang H."/>
            <person name="Liu Y."/>
            <person name="Qu J."/>
            <person name="Song X.-Z."/>
            <person name="Zhang L."/>
            <person name="Thornton R."/>
            <person name="Coyle M."/>
            <person name="Francisco L."/>
            <person name="Jackson L."/>
            <person name="Javaid M."/>
            <person name="Korchina V."/>
            <person name="Kovar C."/>
            <person name="Mata R."/>
            <person name="Mathew T."/>
            <person name="Ngo R."/>
            <person name="Nguyen L."/>
            <person name="Nguyen N."/>
            <person name="Okwuonu G."/>
            <person name="Ongeri F."/>
            <person name="Pham C."/>
            <person name="Simmons D."/>
            <person name="Wilczek-Boney K."/>
            <person name="Hale W."/>
            <person name="Jakkamsetti A."/>
            <person name="Pham P."/>
            <person name="Ruth R."/>
            <person name="San Lucas F."/>
            <person name="Warren J."/>
            <person name="Zhang J."/>
            <person name="Zhao Z."/>
            <person name="Zhou C."/>
            <person name="Zhu D."/>
            <person name="Lee S."/>
            <person name="Bess C."/>
            <person name="Blankenburg K."/>
            <person name="Forbes L."/>
            <person name="Fu Q."/>
            <person name="Gubbala S."/>
            <person name="Hirani K."/>
            <person name="Jayaseelan J.C."/>
            <person name="Lara F."/>
            <person name="Munidasa M."/>
            <person name="Palculict T."/>
            <person name="Patil S."/>
            <person name="Pu L.-L."/>
            <person name="Saada N."/>
            <person name="Tang L."/>
            <person name="Weissenberger G."/>
            <person name="Zhu Y."/>
            <person name="Hemphill L."/>
            <person name="Shang Y."/>
            <person name="Youmans B."/>
            <person name="Ayvaz T."/>
            <person name="Ross M."/>
            <person name="Santibanez J."/>
            <person name="Aqrawi P."/>
            <person name="Gross S."/>
            <person name="Joshi V."/>
            <person name="Fowler G."/>
            <person name="Nazareth L."/>
            <person name="Reid J."/>
            <person name="Worley K."/>
            <person name="Petrosino J."/>
            <person name="Highlander S."/>
            <person name="Gibbs R."/>
        </authorList>
    </citation>
    <scope>NUCLEOTIDE SEQUENCE [LARGE SCALE GENOMIC DNA]</scope>
    <source>
        <strain evidence="1 2">ATCC BAA-1200</strain>
    </source>
</reference>
<proteinExistence type="predicted"/>
<sequence length="63" mass="6340">MYGKPAARANCAARAPVARGRLKSVQTVFQTAFSLPSPPAAGILGLAPTLAAVSLGRDPTYGG</sequence>
<name>F2BDF3_9NEIS</name>
<dbReference type="EMBL" id="AFAY01000035">
    <property type="protein sequence ID" value="EGF10549.1"/>
    <property type="molecule type" value="Genomic_DNA"/>
</dbReference>
<gene>
    <name evidence="1" type="ORF">HMPREF9123_1759</name>
</gene>
<comment type="caution">
    <text evidence="1">The sequence shown here is derived from an EMBL/GenBank/DDBJ whole genome shotgun (WGS) entry which is preliminary data.</text>
</comment>
<protein>
    <submittedName>
        <fullName evidence="1">Uncharacterized protein</fullName>
    </submittedName>
</protein>
<organism evidence="1 2">
    <name type="scientific">Neisseria bacilliformis ATCC BAA-1200</name>
    <dbReference type="NCBI Taxonomy" id="888742"/>
    <lineage>
        <taxon>Bacteria</taxon>
        <taxon>Pseudomonadati</taxon>
        <taxon>Pseudomonadota</taxon>
        <taxon>Betaproteobacteria</taxon>
        <taxon>Neisseriales</taxon>
        <taxon>Neisseriaceae</taxon>
        <taxon>Neisseria</taxon>
    </lineage>
</organism>
<accession>F2BDF3</accession>
<evidence type="ECO:0000313" key="2">
    <source>
        <dbReference type="Proteomes" id="UP000004105"/>
    </source>
</evidence>
<keyword evidence="2" id="KW-1185">Reference proteome</keyword>
<dbReference type="Proteomes" id="UP000004105">
    <property type="component" value="Unassembled WGS sequence"/>
</dbReference>